<dbReference type="EMBL" id="OUUY01000097">
    <property type="protein sequence ID" value="SPQ01310.1"/>
    <property type="molecule type" value="Genomic_DNA"/>
</dbReference>
<protein>
    <recommendedName>
        <fullName evidence="1">Type I restriction enzyme R protein N-terminal domain-containing protein</fullName>
    </recommendedName>
</protein>
<name>A0A2U3QIW9_9BACT</name>
<evidence type="ECO:0000259" key="1">
    <source>
        <dbReference type="Pfam" id="PF13588"/>
    </source>
</evidence>
<sequence length="184" mass="20562">MGRKRILGKTTDIITGRQITDTDDERYRQKLARLLIELKGYEKGDIEPRQRIEMVIGGKKVFSLIDFVVSAGSMKFMVIKFGPGSLVTRERPALAAARILAAYQIPVTVVTNGEDAEILDTYSGTVIATGIDGIPDKASALKKLESITLHQLKPEQVETEKRIISAYDYLEHSLECDDDWCETE</sequence>
<accession>A0A2U3QIW9</accession>
<feature type="domain" description="Type I restriction enzyme R protein N-terminal" evidence="1">
    <location>
        <begin position="24"/>
        <end position="135"/>
    </location>
</feature>
<evidence type="ECO:0000313" key="3">
    <source>
        <dbReference type="Proteomes" id="UP000245125"/>
    </source>
</evidence>
<dbReference type="Proteomes" id="UP000245125">
    <property type="component" value="Unassembled WGS sequence"/>
</dbReference>
<gene>
    <name evidence="2" type="ORF">NBG4_50042</name>
</gene>
<reference evidence="3" key="1">
    <citation type="submission" date="2018-03" db="EMBL/GenBank/DDBJ databases">
        <authorList>
            <person name="Zecchin S."/>
        </authorList>
    </citation>
    <scope>NUCLEOTIDE SEQUENCE [LARGE SCALE GENOMIC DNA]</scope>
</reference>
<dbReference type="InterPro" id="IPR029464">
    <property type="entry name" value="HSDR_N"/>
</dbReference>
<organism evidence="2 3">
    <name type="scientific">Candidatus Sulfobium mesophilum</name>
    <dbReference type="NCBI Taxonomy" id="2016548"/>
    <lineage>
        <taxon>Bacteria</taxon>
        <taxon>Pseudomonadati</taxon>
        <taxon>Nitrospirota</taxon>
        <taxon>Nitrospiria</taxon>
        <taxon>Nitrospirales</taxon>
        <taxon>Nitrospiraceae</taxon>
        <taxon>Candidatus Sulfobium</taxon>
    </lineage>
</organism>
<keyword evidence="3" id="KW-1185">Reference proteome</keyword>
<evidence type="ECO:0000313" key="2">
    <source>
        <dbReference type="EMBL" id="SPQ01310.1"/>
    </source>
</evidence>
<proteinExistence type="predicted"/>
<dbReference type="AlphaFoldDB" id="A0A2U3QIW9"/>
<dbReference type="Pfam" id="PF13588">
    <property type="entry name" value="HSDR_N_2"/>
    <property type="match status" value="1"/>
</dbReference>